<dbReference type="InterPro" id="IPR016286">
    <property type="entry name" value="FUC_metazoa-typ"/>
</dbReference>
<evidence type="ECO:0000313" key="9">
    <source>
        <dbReference type="EMBL" id="PUZ26295.1"/>
    </source>
</evidence>
<evidence type="ECO:0000256" key="1">
    <source>
        <dbReference type="ARBA" id="ARBA00004071"/>
    </source>
</evidence>
<dbReference type="GO" id="GO:0006004">
    <property type="term" value="P:fucose metabolic process"/>
    <property type="evidence" value="ECO:0007669"/>
    <property type="project" value="InterPro"/>
</dbReference>
<reference evidence="9 10" key="1">
    <citation type="submission" date="2018-04" db="EMBL/GenBank/DDBJ databases">
        <title>Chitinophaga fuyangensis sp. nov., isolated from soil in a chemical factory.</title>
        <authorList>
            <person name="Chen K."/>
        </authorList>
    </citation>
    <scope>NUCLEOTIDE SEQUENCE [LARGE SCALE GENOMIC DNA]</scope>
    <source>
        <strain evidence="9 10">LY-1</strain>
    </source>
</reference>
<feature type="chain" id="PRO_5015568594" description="alpha-L-fucosidase" evidence="7">
    <location>
        <begin position="36"/>
        <end position="713"/>
    </location>
</feature>
<dbReference type="PRINTS" id="PR00741">
    <property type="entry name" value="GLHYDRLASE29"/>
</dbReference>
<dbReference type="InterPro" id="IPR057739">
    <property type="entry name" value="Glyco_hydro_29_N"/>
</dbReference>
<keyword evidence="4 7" id="KW-0732">Signal</keyword>
<evidence type="ECO:0000256" key="2">
    <source>
        <dbReference type="ARBA" id="ARBA00007951"/>
    </source>
</evidence>
<keyword evidence="6" id="KW-0326">Glycosidase</keyword>
<evidence type="ECO:0000259" key="8">
    <source>
        <dbReference type="Pfam" id="PF01120"/>
    </source>
</evidence>
<evidence type="ECO:0000256" key="5">
    <source>
        <dbReference type="ARBA" id="ARBA00022801"/>
    </source>
</evidence>
<dbReference type="EMBL" id="QCYK01000002">
    <property type="protein sequence ID" value="PUZ26295.1"/>
    <property type="molecule type" value="Genomic_DNA"/>
</dbReference>
<dbReference type="OrthoDB" id="107551at2"/>
<name>A0A2T7BJ40_9BACT</name>
<keyword evidence="10" id="KW-1185">Reference proteome</keyword>
<dbReference type="Pfam" id="PF01120">
    <property type="entry name" value="Alpha_L_fucos"/>
    <property type="match status" value="1"/>
</dbReference>
<evidence type="ECO:0000256" key="3">
    <source>
        <dbReference type="ARBA" id="ARBA00012662"/>
    </source>
</evidence>
<evidence type="ECO:0000256" key="6">
    <source>
        <dbReference type="ARBA" id="ARBA00023295"/>
    </source>
</evidence>
<feature type="signal peptide" evidence="7">
    <location>
        <begin position="1"/>
        <end position="35"/>
    </location>
</feature>
<dbReference type="PANTHER" id="PTHR10030:SF37">
    <property type="entry name" value="ALPHA-L-FUCOSIDASE-RELATED"/>
    <property type="match status" value="1"/>
</dbReference>
<feature type="domain" description="Glycoside hydrolase family 29 N-terminal" evidence="8">
    <location>
        <begin position="37"/>
        <end position="347"/>
    </location>
</feature>
<dbReference type="GO" id="GO:0016139">
    <property type="term" value="P:glycoside catabolic process"/>
    <property type="evidence" value="ECO:0007669"/>
    <property type="project" value="TreeGrafter"/>
</dbReference>
<organism evidence="9 10">
    <name type="scientific">Chitinophaga parva</name>
    <dbReference type="NCBI Taxonomy" id="2169414"/>
    <lineage>
        <taxon>Bacteria</taxon>
        <taxon>Pseudomonadati</taxon>
        <taxon>Bacteroidota</taxon>
        <taxon>Chitinophagia</taxon>
        <taxon>Chitinophagales</taxon>
        <taxon>Chitinophagaceae</taxon>
        <taxon>Chitinophaga</taxon>
    </lineage>
</organism>
<gene>
    <name evidence="9" type="ORF">DCC81_18915</name>
</gene>
<sequence length="713" mass="79255">MYQPILSRMLHLRKIHPMRKLTLLAAFLFAAIVHAQEKPGQAAWQAQKYSMFIHFGAIYSTLGGVWEGQPVKRGYSEQIQAYAVVFSDVYAAVAEQFKAPRWNADSIALLAKAAGMRSVVITSKHHDGFCMFHTATTDYNVVDATPFGRDVVKELADACKRHGLRFGLYFSLIDWHYPQASPISSSNSDPITPEHHAYNKAQITELLTHYGPISELWFDMGSNTPAQSRELADLVHRLQPECMVSGRLGNDAGDFCVMGDNDYPDYKIAAPWQTPASIYGETWGYRSWQEHGDAGEKAHEKLESLIKTVSRGGNYLLNIGPRGDGSVVEFEKEVLLRNGQWLERNGDAIYGANASPFETSFPWGEVTVKPGKLYLHLLQQPEGNFITLPRFNGSIKKITLLENHQPVGAKITKGKDGITIVLPAGFQVGNDIKVLELAMAGPYEVLPTHVASLPATLDRRNATPFYSFSGADYNATYRSTVAESWTLQVPAGKTLQPTVTYSAQEQGRSIDMIVDGQSQTITLDKGQPVPLPGNPSAVQWGPAVINGPYWCGLDDLPDMKEQAWQPFPGNAADSTNRFCTHPMDGWWVSRDITAPAAQDVLVGFRSGDGMQVFLNGTLQDVHNNPDRDTVQHSVLLLHLQPGKNKLLVKYWNRFHAYTRWSMDPDIPQQLYRQQLPAVTATGSGAYHMIKVQPHAPVSVHRDMRLPNIVLSMM</sequence>
<dbReference type="AlphaFoldDB" id="A0A2T7BJ40"/>
<dbReference type="SMART" id="SM00812">
    <property type="entry name" value="Alpha_L_fucos"/>
    <property type="match status" value="1"/>
</dbReference>
<accession>A0A2T7BJ40</accession>
<dbReference type="SUPFAM" id="SSF51445">
    <property type="entry name" value="(Trans)glycosidases"/>
    <property type="match status" value="1"/>
</dbReference>
<dbReference type="GO" id="GO:0005764">
    <property type="term" value="C:lysosome"/>
    <property type="evidence" value="ECO:0007669"/>
    <property type="project" value="TreeGrafter"/>
</dbReference>
<evidence type="ECO:0000313" key="10">
    <source>
        <dbReference type="Proteomes" id="UP000244450"/>
    </source>
</evidence>
<keyword evidence="5" id="KW-0378">Hydrolase</keyword>
<comment type="similarity">
    <text evidence="2">Belongs to the glycosyl hydrolase 29 family.</text>
</comment>
<dbReference type="GO" id="GO:0004560">
    <property type="term" value="F:alpha-L-fucosidase activity"/>
    <property type="evidence" value="ECO:0007669"/>
    <property type="project" value="InterPro"/>
</dbReference>
<evidence type="ECO:0000256" key="4">
    <source>
        <dbReference type="ARBA" id="ARBA00022729"/>
    </source>
</evidence>
<dbReference type="InterPro" id="IPR000933">
    <property type="entry name" value="Glyco_hydro_29"/>
</dbReference>
<proteinExistence type="inferred from homology"/>
<protein>
    <recommendedName>
        <fullName evidence="3">alpha-L-fucosidase</fullName>
        <ecNumber evidence="3">3.2.1.51</ecNumber>
    </recommendedName>
</protein>
<comment type="function">
    <text evidence="1">Alpha-L-fucosidase is responsible for hydrolyzing the alpha-1,6-linked fucose joined to the reducing-end N-acetylglucosamine of the carbohydrate moieties of glycoproteins.</text>
</comment>
<comment type="caution">
    <text evidence="9">The sequence shown here is derived from an EMBL/GenBank/DDBJ whole genome shotgun (WGS) entry which is preliminary data.</text>
</comment>
<dbReference type="EC" id="3.2.1.51" evidence="3"/>
<dbReference type="InterPro" id="IPR017853">
    <property type="entry name" value="GH"/>
</dbReference>
<dbReference type="Proteomes" id="UP000244450">
    <property type="component" value="Unassembled WGS sequence"/>
</dbReference>
<evidence type="ECO:0000256" key="7">
    <source>
        <dbReference type="SAM" id="SignalP"/>
    </source>
</evidence>
<dbReference type="PANTHER" id="PTHR10030">
    <property type="entry name" value="ALPHA-L-FUCOSIDASE"/>
    <property type="match status" value="1"/>
</dbReference>
<dbReference type="Gene3D" id="3.20.20.80">
    <property type="entry name" value="Glycosidases"/>
    <property type="match status" value="1"/>
</dbReference>